<dbReference type="GO" id="GO:0016272">
    <property type="term" value="C:prefoldin complex"/>
    <property type="evidence" value="ECO:0007669"/>
    <property type="project" value="InterPro"/>
</dbReference>
<dbReference type="SUPFAM" id="SSF46579">
    <property type="entry name" value="Prefoldin"/>
    <property type="match status" value="1"/>
</dbReference>
<dbReference type="PANTHER" id="PTHR12674">
    <property type="entry name" value="PREFOLDIN SUBUNIT 5"/>
    <property type="match status" value="1"/>
</dbReference>
<dbReference type="FunFam" id="1.10.287.370:FF:000004">
    <property type="entry name" value="Probable prefoldin subunit 5"/>
    <property type="match status" value="1"/>
</dbReference>
<dbReference type="InterPro" id="IPR009053">
    <property type="entry name" value="Prefoldin"/>
</dbReference>
<dbReference type="HAMAP" id="MF_00308">
    <property type="entry name" value="PfdA"/>
    <property type="match status" value="1"/>
</dbReference>
<dbReference type="InterPro" id="IPR004127">
    <property type="entry name" value="Prefoldin_subunit_alpha"/>
</dbReference>
<dbReference type="GO" id="GO:0051082">
    <property type="term" value="F:unfolded protein binding"/>
    <property type="evidence" value="ECO:0007669"/>
    <property type="project" value="InterPro"/>
</dbReference>
<dbReference type="GO" id="GO:0005737">
    <property type="term" value="C:cytoplasm"/>
    <property type="evidence" value="ECO:0007669"/>
    <property type="project" value="TreeGrafter"/>
</dbReference>
<comment type="similarity">
    <text evidence="1">Belongs to the prefoldin subunit alpha family.</text>
</comment>
<name>A0A9P5GAQ6_GEOCN</name>
<dbReference type="Gene3D" id="1.10.287.370">
    <property type="match status" value="1"/>
</dbReference>
<dbReference type="Pfam" id="PF02996">
    <property type="entry name" value="Prefoldin"/>
    <property type="match status" value="1"/>
</dbReference>
<evidence type="ECO:0000256" key="2">
    <source>
        <dbReference type="ARBA" id="ARBA00023186"/>
    </source>
</evidence>
<comment type="caution">
    <text evidence="3">The sequence shown here is derived from an EMBL/GenBank/DDBJ whole genome shotgun (WGS) entry which is preliminary data.</text>
</comment>
<keyword evidence="2" id="KW-0143">Chaperone</keyword>
<proteinExistence type="inferred from homology"/>
<sequence>MSQTTTGASSVDVHTLSGPQLAEVQQQLTQEIQHLTGSFQKLQQAQLKFNECKATVKVISSSDNENKELLVPLTSSLYVPGRVVDHDKVMVDVGTGYFVEKASKDAIEFFDKKTKTLQENLVDLEKIVAQKSSNLRVIEDALKQKIAAQQAEKKKPAASS</sequence>
<evidence type="ECO:0000313" key="4">
    <source>
        <dbReference type="Proteomes" id="UP000750522"/>
    </source>
</evidence>
<dbReference type="CDD" id="cd23157">
    <property type="entry name" value="Prefoldin_5"/>
    <property type="match status" value="1"/>
</dbReference>
<dbReference type="GO" id="GO:0006457">
    <property type="term" value="P:protein folding"/>
    <property type="evidence" value="ECO:0007669"/>
    <property type="project" value="InterPro"/>
</dbReference>
<reference evidence="3" key="2">
    <citation type="submission" date="2020-01" db="EMBL/GenBank/DDBJ databases">
        <authorList>
            <person name="Perkins V."/>
            <person name="Lessard M.-H."/>
            <person name="Dugat-Bony E."/>
            <person name="Frenette M."/>
            <person name="Labrie S."/>
        </authorList>
    </citation>
    <scope>NUCLEOTIDE SEQUENCE</scope>
    <source>
        <strain evidence="3">LMA-70</strain>
    </source>
</reference>
<dbReference type="NCBIfam" id="TIGR00293">
    <property type="entry name" value="prefoldin subunit alpha"/>
    <property type="match status" value="1"/>
</dbReference>
<organism evidence="3 4">
    <name type="scientific">Geotrichum candidum</name>
    <name type="common">Oospora lactis</name>
    <name type="synonym">Dipodascus geotrichum</name>
    <dbReference type="NCBI Taxonomy" id="1173061"/>
    <lineage>
        <taxon>Eukaryota</taxon>
        <taxon>Fungi</taxon>
        <taxon>Dikarya</taxon>
        <taxon>Ascomycota</taxon>
        <taxon>Saccharomycotina</taxon>
        <taxon>Dipodascomycetes</taxon>
        <taxon>Dipodascales</taxon>
        <taxon>Dipodascaceae</taxon>
        <taxon>Geotrichum</taxon>
    </lineage>
</organism>
<evidence type="ECO:0000256" key="1">
    <source>
        <dbReference type="ARBA" id="ARBA00010048"/>
    </source>
</evidence>
<dbReference type="GO" id="GO:1990115">
    <property type="term" value="P:RNA polymerase III assembly"/>
    <property type="evidence" value="ECO:0007669"/>
    <property type="project" value="TreeGrafter"/>
</dbReference>
<gene>
    <name evidence="3" type="ORF">DV451_000598</name>
</gene>
<protein>
    <recommendedName>
        <fullName evidence="5">Prefoldin subunit 5</fullName>
    </recommendedName>
</protein>
<dbReference type="AlphaFoldDB" id="A0A9P5GAQ6"/>
<accession>A0A9P5GAQ6</accession>
<dbReference type="GO" id="GO:1990113">
    <property type="term" value="P:RNA polymerase I assembly"/>
    <property type="evidence" value="ECO:0007669"/>
    <property type="project" value="TreeGrafter"/>
</dbReference>
<dbReference type="EMBL" id="QQZK01000007">
    <property type="protein sequence ID" value="KAF5104527.1"/>
    <property type="molecule type" value="Genomic_DNA"/>
</dbReference>
<reference evidence="3" key="1">
    <citation type="journal article" date="2020" name="Front. Microbiol.">
        <title>Phenotypic and Genetic Characterization of the Cheese Ripening Yeast Geotrichum candidum.</title>
        <authorList>
            <person name="Perkins V."/>
            <person name="Vignola S."/>
            <person name="Lessard M.H."/>
            <person name="Plante P.L."/>
            <person name="Corbeil J."/>
            <person name="Dugat-Bony E."/>
            <person name="Frenette M."/>
            <person name="Labrie S."/>
        </authorList>
    </citation>
    <scope>NUCLEOTIDE SEQUENCE</scope>
    <source>
        <strain evidence="3">LMA-70</strain>
    </source>
</reference>
<evidence type="ECO:0008006" key="5">
    <source>
        <dbReference type="Google" id="ProtNLM"/>
    </source>
</evidence>
<dbReference type="Proteomes" id="UP000750522">
    <property type="component" value="Unassembled WGS sequence"/>
</dbReference>
<evidence type="ECO:0000313" key="3">
    <source>
        <dbReference type="EMBL" id="KAF5104527.1"/>
    </source>
</evidence>
<dbReference type="InterPro" id="IPR011599">
    <property type="entry name" value="PFD_alpha_archaea"/>
</dbReference>
<dbReference type="GO" id="GO:1990114">
    <property type="term" value="P:RNA polymerase II core complex assembly"/>
    <property type="evidence" value="ECO:0007669"/>
    <property type="project" value="TreeGrafter"/>
</dbReference>
<dbReference type="PANTHER" id="PTHR12674:SF2">
    <property type="entry name" value="PREFOLDIN SUBUNIT 5"/>
    <property type="match status" value="1"/>
</dbReference>